<dbReference type="EMBL" id="JACHXX010000006">
    <property type="protein sequence ID" value="MBB3163963.1"/>
    <property type="molecule type" value="Genomic_DNA"/>
</dbReference>
<evidence type="ECO:0000313" key="1">
    <source>
        <dbReference type="EMBL" id="MBB3163963.1"/>
    </source>
</evidence>
<dbReference type="AlphaFoldDB" id="A0A1S9GZ64"/>
<evidence type="ECO:0000313" key="3">
    <source>
        <dbReference type="EMBL" id="TCU23517.1"/>
    </source>
</evidence>
<dbReference type="Proteomes" id="UP000758022">
    <property type="component" value="Unassembled WGS sequence"/>
</dbReference>
<dbReference type="Proteomes" id="UP000295021">
    <property type="component" value="Unassembled WGS sequence"/>
</dbReference>
<dbReference type="GeneID" id="67486538"/>
<name>A0A1S9GZ64_9HYPH</name>
<dbReference type="InterPro" id="IPR010385">
    <property type="entry name" value="DUF982"/>
</dbReference>
<dbReference type="EMBL" id="SMBI01000007">
    <property type="protein sequence ID" value="TCU23517.1"/>
    <property type="molecule type" value="Genomic_DNA"/>
</dbReference>
<dbReference type="EMBL" id="JAAXQQ010000007">
    <property type="protein sequence ID" value="MBY3065976.1"/>
    <property type="molecule type" value="Genomic_DNA"/>
</dbReference>
<dbReference type="Gene3D" id="6.10.250.730">
    <property type="match status" value="1"/>
</dbReference>
<keyword evidence="5" id="KW-1185">Reference proteome</keyword>
<sequence length="101" mass="11453">MRFDMVRKFPTIILVFAEGKDRKVIRTVHEAAQLLLKEWPTDDGEEFLTAVRICLEVLTGESEPEQLHEAIVRAAYEAGIAAITTDNRLGILRIYPVSEAR</sequence>
<reference evidence="1 5" key="3">
    <citation type="submission" date="2020-08" db="EMBL/GenBank/DDBJ databases">
        <title>Genomic Encyclopedia of Type Strains, Phase III (KMG-III): the genomes of soil and plant-associated and newly described type strains.</title>
        <authorList>
            <person name="Whitman W."/>
        </authorList>
    </citation>
    <scope>NUCLEOTIDE SEQUENCE [LARGE SCALE GENOMIC DNA]</scope>
    <source>
        <strain evidence="1 5">CECT 8280</strain>
    </source>
</reference>
<dbReference type="Pfam" id="PF06169">
    <property type="entry name" value="DUF982"/>
    <property type="match status" value="1"/>
</dbReference>
<proteinExistence type="predicted"/>
<dbReference type="Proteomes" id="UP000542811">
    <property type="component" value="Unassembled WGS sequence"/>
</dbReference>
<evidence type="ECO:0000313" key="4">
    <source>
        <dbReference type="Proteomes" id="UP000295021"/>
    </source>
</evidence>
<organism evidence="3 4">
    <name type="scientific">Rhizobium laguerreae</name>
    <dbReference type="NCBI Taxonomy" id="1076926"/>
    <lineage>
        <taxon>Bacteria</taxon>
        <taxon>Pseudomonadati</taxon>
        <taxon>Pseudomonadota</taxon>
        <taxon>Alphaproteobacteria</taxon>
        <taxon>Hyphomicrobiales</taxon>
        <taxon>Rhizobiaceae</taxon>
        <taxon>Rhizobium/Agrobacterium group</taxon>
        <taxon>Rhizobium</taxon>
    </lineage>
</organism>
<evidence type="ECO:0000313" key="5">
    <source>
        <dbReference type="Proteomes" id="UP000542811"/>
    </source>
</evidence>
<accession>A0A1S9GZ64</accession>
<reference evidence="2" key="2">
    <citation type="submission" date="2020-04" db="EMBL/GenBank/DDBJ databases">
        <title>Global-level population genomics supports evidence of horizontal gene transfer on evolution of Rhizobia in Lentils.</title>
        <authorList>
            <person name="Gai Y."/>
            <person name="Cook D."/>
            <person name="Riely B."/>
        </authorList>
    </citation>
    <scope>NUCLEOTIDE SEQUENCE</scope>
    <source>
        <strain evidence="2">TLR9</strain>
    </source>
</reference>
<evidence type="ECO:0000313" key="2">
    <source>
        <dbReference type="EMBL" id="MBY3065976.1"/>
    </source>
</evidence>
<protein>
    <submittedName>
        <fullName evidence="2">DUF982 domain-containing protein</fullName>
    </submittedName>
    <submittedName>
        <fullName evidence="3">Uncharacterized protein DUF982</fullName>
    </submittedName>
</protein>
<reference evidence="3 4" key="1">
    <citation type="submission" date="2019-03" db="EMBL/GenBank/DDBJ databases">
        <title>Genomic Encyclopedia of Type Strains, Phase IV (KMG-V): Genome sequencing to study the core and pangenomes of soil and plant-associated prokaryotes.</title>
        <authorList>
            <person name="Whitman W."/>
        </authorList>
    </citation>
    <scope>NUCLEOTIDE SEQUENCE [LARGE SCALE GENOMIC DNA]</scope>
    <source>
        <strain evidence="3 4">FB403</strain>
    </source>
</reference>
<comment type="caution">
    <text evidence="3">The sequence shown here is derived from an EMBL/GenBank/DDBJ whole genome shotgun (WGS) entry which is preliminary data.</text>
</comment>
<dbReference type="RefSeq" id="WP_027664660.1">
    <property type="nucleotide sequence ID" value="NZ_CP088091.1"/>
</dbReference>
<gene>
    <name evidence="3" type="ORF">EV131_107266</name>
    <name evidence="1" type="ORF">FHS25_004458</name>
    <name evidence="2" type="ORF">HFO74_21545</name>
</gene>